<protein>
    <submittedName>
        <fullName evidence="2">Predicted transport protein</fullName>
    </submittedName>
</protein>
<dbReference type="Proteomes" id="UP000184048">
    <property type="component" value="Unassembled WGS sequence"/>
</dbReference>
<dbReference type="Pfam" id="PF14117">
    <property type="entry name" value="DUF4287"/>
    <property type="match status" value="1"/>
</dbReference>
<organism evidence="2 3">
    <name type="scientific">Flavisolibacter ginsengisoli DSM 18119</name>
    <dbReference type="NCBI Taxonomy" id="1121884"/>
    <lineage>
        <taxon>Bacteria</taxon>
        <taxon>Pseudomonadati</taxon>
        <taxon>Bacteroidota</taxon>
        <taxon>Chitinophagia</taxon>
        <taxon>Chitinophagales</taxon>
        <taxon>Chitinophagaceae</taxon>
        <taxon>Flavisolibacter</taxon>
    </lineage>
</organism>
<proteinExistence type="predicted"/>
<dbReference type="STRING" id="1121884.SAMN02745131_01553"/>
<gene>
    <name evidence="2" type="ORF">SAMN02745131_01553</name>
</gene>
<dbReference type="RefSeq" id="WP_084079887.1">
    <property type="nucleotide sequence ID" value="NZ_FQUU01000005.1"/>
</dbReference>
<evidence type="ECO:0000313" key="3">
    <source>
        <dbReference type="Proteomes" id="UP000184048"/>
    </source>
</evidence>
<evidence type="ECO:0000313" key="2">
    <source>
        <dbReference type="EMBL" id="SHE99357.1"/>
    </source>
</evidence>
<evidence type="ECO:0000259" key="1">
    <source>
        <dbReference type="Pfam" id="PF18899"/>
    </source>
</evidence>
<accession>A0A1M4Y0J7</accession>
<name>A0A1M4Y0J7_9BACT</name>
<reference evidence="2 3" key="1">
    <citation type="submission" date="2016-11" db="EMBL/GenBank/DDBJ databases">
        <authorList>
            <person name="Jaros S."/>
            <person name="Januszkiewicz K."/>
            <person name="Wedrychowicz H."/>
        </authorList>
    </citation>
    <scope>NUCLEOTIDE SEQUENCE [LARGE SCALE GENOMIC DNA]</scope>
    <source>
        <strain evidence="2 3">DSM 18119</strain>
    </source>
</reference>
<keyword evidence="3" id="KW-1185">Reference proteome</keyword>
<dbReference type="EMBL" id="FQUU01000005">
    <property type="protein sequence ID" value="SHE99357.1"/>
    <property type="molecule type" value="Genomic_DNA"/>
</dbReference>
<dbReference type="AlphaFoldDB" id="A0A1M4Y0J7"/>
<sequence length="188" mass="20845">MSTESIKKAVDSQVKNLEEKTGKSINEWKSIVNNSGLEKHGELVAMLKDKYGIGHGYANMVVHQAKETGAASSADDELVTEQYKGKEALKELYDILIKEIHQFGPDVELAPKKAYVSVRRKKQFAILQPSTKTRLDVGLMLKDTPASGKLEAAGSWNAMCTHRIKLESSADITPQLIKWIRQSYDLAG</sequence>
<feature type="domain" description="DUF5655" evidence="1">
    <location>
        <begin position="79"/>
        <end position="186"/>
    </location>
</feature>
<dbReference type="Pfam" id="PF18899">
    <property type="entry name" value="DUF5655"/>
    <property type="match status" value="1"/>
</dbReference>
<dbReference type="InterPro" id="IPR043714">
    <property type="entry name" value="DUF5655"/>
</dbReference>
<dbReference type="InterPro" id="IPR025629">
    <property type="entry name" value="DUF4287"/>
</dbReference>